<feature type="signal peptide" evidence="10">
    <location>
        <begin position="1"/>
        <end position="20"/>
    </location>
</feature>
<evidence type="ECO:0000256" key="5">
    <source>
        <dbReference type="ARBA" id="ARBA00022729"/>
    </source>
</evidence>
<dbReference type="PANTHER" id="PTHR33938:SF15">
    <property type="entry name" value="FERULOYL ESTERASE B-RELATED"/>
    <property type="match status" value="1"/>
</dbReference>
<dbReference type="OrthoDB" id="3039123at2759"/>
<dbReference type="EMBL" id="MU004407">
    <property type="protein sequence ID" value="KAF2652200.1"/>
    <property type="molecule type" value="Genomic_DNA"/>
</dbReference>
<dbReference type="AlphaFoldDB" id="A0A6A6SXB4"/>
<dbReference type="Proteomes" id="UP000799324">
    <property type="component" value="Unassembled WGS sequence"/>
</dbReference>
<comment type="catalytic activity">
    <reaction evidence="9">
        <text>feruloyl-polysaccharide + H2O = ferulate + polysaccharide.</text>
        <dbReference type="EC" id="3.1.1.73"/>
    </reaction>
</comment>
<dbReference type="InterPro" id="IPR029058">
    <property type="entry name" value="AB_hydrolase_fold"/>
</dbReference>
<proteinExistence type="inferred from homology"/>
<keyword evidence="7" id="KW-0106">Calcium</keyword>
<dbReference type="GO" id="GO:0030600">
    <property type="term" value="F:feruloyl esterase activity"/>
    <property type="evidence" value="ECO:0007669"/>
    <property type="project" value="UniProtKB-EC"/>
</dbReference>
<dbReference type="SUPFAM" id="SSF53474">
    <property type="entry name" value="alpha/beta-Hydrolases"/>
    <property type="match status" value="1"/>
</dbReference>
<evidence type="ECO:0000256" key="7">
    <source>
        <dbReference type="ARBA" id="ARBA00022837"/>
    </source>
</evidence>
<name>A0A6A6SXB4_9PLEO</name>
<dbReference type="InterPro" id="IPR011118">
    <property type="entry name" value="Tannase/feruloyl_esterase"/>
</dbReference>
<dbReference type="GO" id="GO:0046872">
    <property type="term" value="F:metal ion binding"/>
    <property type="evidence" value="ECO:0007669"/>
    <property type="project" value="UniProtKB-KW"/>
</dbReference>
<evidence type="ECO:0000256" key="1">
    <source>
        <dbReference type="ARBA" id="ARBA00006249"/>
    </source>
</evidence>
<keyword evidence="6 10" id="KW-0378">Hydrolase</keyword>
<protein>
    <recommendedName>
        <fullName evidence="10">Carboxylic ester hydrolase</fullName>
        <ecNumber evidence="10">3.1.1.-</ecNumber>
    </recommendedName>
</protein>
<evidence type="ECO:0000256" key="4">
    <source>
        <dbReference type="ARBA" id="ARBA00022723"/>
    </source>
</evidence>
<sequence>MRGWVAGAILTGVLFPVAKADSFKTRCLSFKPESYVFNSTRTQLQYVPAGTNLTFPGNDETCDRADQVVSADLCRVALSVPTSKRSSITFEMWLPKDWSGRFLATGNGGIDGCIKYEDLAYTTQHGFSAVGSNNGHNGTYGDAFYQNADVVTDFAWRSLHRSTIIGKKLVKKFYRKDYSNSYYLGCSLGGRQGFKSAEMFPDDFDGIVAGAPATDFNHLIAWRARFFTLTGAKGSEGFILPSIWNATIHKEVLKQCDGIDGATDGIIEDPSLCNFDPAQIQCQSSGDSNCLNSTQVETVRNIFSPFRDADNNLLYPAMQPGSEPMAIQKLYAGAPFSYSDDWYKYVIYNPTWNASTFTAKDAVKADQVNPANIRTWPSSLKRFQRIGGKIITFHGQQDQQITSFNTPRFYEHLRNGMRYSYDDMDEFLRFFRVSGMFHCNSGPGAWVIGQGGAAVKKIPFGRDNNVLAAMVDWVEQDIPPETIQGTKYVDDDADSGVAFTRRHCKWPLRNTFLGGESTDPDNWECRETEQGYIGHS</sequence>
<reference evidence="11" key="1">
    <citation type="journal article" date="2020" name="Stud. Mycol.">
        <title>101 Dothideomycetes genomes: a test case for predicting lifestyles and emergence of pathogens.</title>
        <authorList>
            <person name="Haridas S."/>
            <person name="Albert R."/>
            <person name="Binder M."/>
            <person name="Bloem J."/>
            <person name="Labutti K."/>
            <person name="Salamov A."/>
            <person name="Andreopoulos B."/>
            <person name="Baker S."/>
            <person name="Barry K."/>
            <person name="Bills G."/>
            <person name="Bluhm B."/>
            <person name="Cannon C."/>
            <person name="Castanera R."/>
            <person name="Culley D."/>
            <person name="Daum C."/>
            <person name="Ezra D."/>
            <person name="Gonzalez J."/>
            <person name="Henrissat B."/>
            <person name="Kuo A."/>
            <person name="Liang C."/>
            <person name="Lipzen A."/>
            <person name="Lutzoni F."/>
            <person name="Magnuson J."/>
            <person name="Mondo S."/>
            <person name="Nolan M."/>
            <person name="Ohm R."/>
            <person name="Pangilinan J."/>
            <person name="Park H.-J."/>
            <person name="Ramirez L."/>
            <person name="Alfaro M."/>
            <person name="Sun H."/>
            <person name="Tritt A."/>
            <person name="Yoshinaga Y."/>
            <person name="Zwiers L.-H."/>
            <person name="Turgeon B."/>
            <person name="Goodwin S."/>
            <person name="Spatafora J."/>
            <person name="Crous P."/>
            <person name="Grigoriev I."/>
        </authorList>
    </citation>
    <scope>NUCLEOTIDE SEQUENCE</scope>
    <source>
        <strain evidence="11">CBS 122681</strain>
    </source>
</reference>
<evidence type="ECO:0000313" key="12">
    <source>
        <dbReference type="Proteomes" id="UP000799324"/>
    </source>
</evidence>
<dbReference type="EC" id="3.1.1.-" evidence="10"/>
<evidence type="ECO:0000256" key="10">
    <source>
        <dbReference type="RuleBase" id="RU361238"/>
    </source>
</evidence>
<comment type="similarity">
    <text evidence="1 10">Belongs to the tannase family.</text>
</comment>
<keyword evidence="3" id="KW-0119">Carbohydrate metabolism</keyword>
<keyword evidence="8" id="KW-1015">Disulfide bond</keyword>
<accession>A0A6A6SXB4</accession>
<dbReference type="PANTHER" id="PTHR33938">
    <property type="entry name" value="FERULOYL ESTERASE B-RELATED"/>
    <property type="match status" value="1"/>
</dbReference>
<evidence type="ECO:0000256" key="2">
    <source>
        <dbReference type="ARBA" id="ARBA00022487"/>
    </source>
</evidence>
<gene>
    <name evidence="11" type="ORF">K491DRAFT_605344</name>
</gene>
<dbReference type="Pfam" id="PF07519">
    <property type="entry name" value="Tannase"/>
    <property type="match status" value="1"/>
</dbReference>
<dbReference type="GO" id="GO:0045493">
    <property type="term" value="P:xylan catabolic process"/>
    <property type="evidence" value="ECO:0007669"/>
    <property type="project" value="UniProtKB-KW"/>
</dbReference>
<evidence type="ECO:0000256" key="3">
    <source>
        <dbReference type="ARBA" id="ARBA00022651"/>
    </source>
</evidence>
<keyword evidence="3" id="KW-0858">Xylan degradation</keyword>
<keyword evidence="5 10" id="KW-0732">Signal</keyword>
<feature type="chain" id="PRO_5025710651" description="Carboxylic ester hydrolase" evidence="10">
    <location>
        <begin position="21"/>
        <end position="536"/>
    </location>
</feature>
<evidence type="ECO:0000256" key="9">
    <source>
        <dbReference type="ARBA" id="ARBA00034075"/>
    </source>
</evidence>
<organism evidence="11 12">
    <name type="scientific">Lophiostoma macrostomum CBS 122681</name>
    <dbReference type="NCBI Taxonomy" id="1314788"/>
    <lineage>
        <taxon>Eukaryota</taxon>
        <taxon>Fungi</taxon>
        <taxon>Dikarya</taxon>
        <taxon>Ascomycota</taxon>
        <taxon>Pezizomycotina</taxon>
        <taxon>Dothideomycetes</taxon>
        <taxon>Pleosporomycetidae</taxon>
        <taxon>Pleosporales</taxon>
        <taxon>Lophiostomataceae</taxon>
        <taxon>Lophiostoma</taxon>
    </lineage>
</organism>
<keyword evidence="2" id="KW-0719">Serine esterase</keyword>
<evidence type="ECO:0000256" key="8">
    <source>
        <dbReference type="ARBA" id="ARBA00023157"/>
    </source>
</evidence>
<keyword evidence="3" id="KW-0624">Polysaccharide degradation</keyword>
<dbReference type="Gene3D" id="3.40.50.1820">
    <property type="entry name" value="alpha/beta hydrolase"/>
    <property type="match status" value="1"/>
</dbReference>
<evidence type="ECO:0000256" key="6">
    <source>
        <dbReference type="ARBA" id="ARBA00022801"/>
    </source>
</evidence>
<keyword evidence="12" id="KW-1185">Reference proteome</keyword>
<keyword evidence="4" id="KW-0479">Metal-binding</keyword>
<evidence type="ECO:0000313" key="11">
    <source>
        <dbReference type="EMBL" id="KAF2652200.1"/>
    </source>
</evidence>